<organism evidence="1 2">
    <name type="scientific">Streblomastix strix</name>
    <dbReference type="NCBI Taxonomy" id="222440"/>
    <lineage>
        <taxon>Eukaryota</taxon>
        <taxon>Metamonada</taxon>
        <taxon>Preaxostyla</taxon>
        <taxon>Oxymonadida</taxon>
        <taxon>Streblomastigidae</taxon>
        <taxon>Streblomastix</taxon>
    </lineage>
</organism>
<accession>A0A5J4X8L6</accession>
<proteinExistence type="predicted"/>
<evidence type="ECO:0000313" key="2">
    <source>
        <dbReference type="Proteomes" id="UP000324800"/>
    </source>
</evidence>
<name>A0A5J4X8L6_9EUKA</name>
<reference evidence="1 2" key="1">
    <citation type="submission" date="2019-03" db="EMBL/GenBank/DDBJ databases">
        <title>Single cell metagenomics reveals metabolic interactions within the superorganism composed of flagellate Streblomastix strix and complex community of Bacteroidetes bacteria on its surface.</title>
        <authorList>
            <person name="Treitli S.C."/>
            <person name="Kolisko M."/>
            <person name="Husnik F."/>
            <person name="Keeling P."/>
            <person name="Hampl V."/>
        </authorList>
    </citation>
    <scope>NUCLEOTIDE SEQUENCE [LARGE SCALE GENOMIC DNA]</scope>
    <source>
        <strain evidence="1">ST1C</strain>
    </source>
</reference>
<gene>
    <name evidence="1" type="ORF">EZS28_001261</name>
</gene>
<evidence type="ECO:0000313" key="1">
    <source>
        <dbReference type="EMBL" id="KAA6403212.1"/>
    </source>
</evidence>
<comment type="caution">
    <text evidence="1">The sequence shown here is derived from an EMBL/GenBank/DDBJ whole genome shotgun (WGS) entry which is preliminary data.</text>
</comment>
<dbReference type="Proteomes" id="UP000324800">
    <property type="component" value="Unassembled WGS sequence"/>
</dbReference>
<protein>
    <submittedName>
        <fullName evidence="1">Uncharacterized protein</fullName>
    </submittedName>
</protein>
<dbReference type="AlphaFoldDB" id="A0A5J4X8L6"/>
<sequence>MSRNGDSDLRRVKFDSNCSPEVIASSPSNIERQRKIAPIRKDGQTLNTKDVIKLIEEMKIAIDQKQQQYYEVDLSKTQHLKQVAFEDKMLEDLQHEIDDIQRIYGISSFETERQKTEISTKSEIIRK</sequence>
<dbReference type="EMBL" id="SNRW01000126">
    <property type="protein sequence ID" value="KAA6403212.1"/>
    <property type="molecule type" value="Genomic_DNA"/>
</dbReference>